<protein>
    <submittedName>
        <fullName evidence="2">GNAT family N-acetyltransferase</fullName>
    </submittedName>
</protein>
<comment type="caution">
    <text evidence="2">The sequence shown here is derived from an EMBL/GenBank/DDBJ whole genome shotgun (WGS) entry which is preliminary data.</text>
</comment>
<dbReference type="Gene3D" id="3.40.630.30">
    <property type="match status" value="1"/>
</dbReference>
<dbReference type="InterPro" id="IPR052742">
    <property type="entry name" value="Mito_N-acetyltransferase"/>
</dbReference>
<dbReference type="Pfam" id="PF00583">
    <property type="entry name" value="Acetyltransf_1"/>
    <property type="match status" value="1"/>
</dbReference>
<gene>
    <name evidence="2" type="ORF">Q5H94_19640</name>
</gene>
<name>A0ABT9A3Y3_9SPHN</name>
<feature type="domain" description="N-acetyltransferase" evidence="1">
    <location>
        <begin position="1"/>
        <end position="160"/>
    </location>
</feature>
<dbReference type="SUPFAM" id="SSF55729">
    <property type="entry name" value="Acyl-CoA N-acyltransferases (Nat)"/>
    <property type="match status" value="1"/>
</dbReference>
<evidence type="ECO:0000313" key="3">
    <source>
        <dbReference type="Proteomes" id="UP001176468"/>
    </source>
</evidence>
<dbReference type="Proteomes" id="UP001176468">
    <property type="component" value="Unassembled WGS sequence"/>
</dbReference>
<sequence length="160" mass="17547">MPIRLFVLADRPALWAVLEPVIRAGNTYALPRDMSEDDALAYWLAPDKTVFVADDDGAIIGSYYLRANHAGGGAHVANCGYIVRESASGRGIGRRMCEHSVDRARAAGFHDMQFNFVVSTNKRAVALWQLCGFAVVGTLPRAFLHPAMGYVDALVMHRKL</sequence>
<reference evidence="2" key="1">
    <citation type="submission" date="2023-07" db="EMBL/GenBank/DDBJ databases">
        <authorList>
            <person name="Kim M.K."/>
        </authorList>
    </citation>
    <scope>NUCLEOTIDE SEQUENCE</scope>
    <source>
        <strain evidence="2">CA1-15</strain>
    </source>
</reference>
<organism evidence="2 3">
    <name type="scientific">Sphingomonas immobilis</name>
    <dbReference type="NCBI Taxonomy" id="3063997"/>
    <lineage>
        <taxon>Bacteria</taxon>
        <taxon>Pseudomonadati</taxon>
        <taxon>Pseudomonadota</taxon>
        <taxon>Alphaproteobacteria</taxon>
        <taxon>Sphingomonadales</taxon>
        <taxon>Sphingomonadaceae</taxon>
        <taxon>Sphingomonas</taxon>
    </lineage>
</organism>
<dbReference type="PROSITE" id="PS51186">
    <property type="entry name" value="GNAT"/>
    <property type="match status" value="1"/>
</dbReference>
<dbReference type="CDD" id="cd04301">
    <property type="entry name" value="NAT_SF"/>
    <property type="match status" value="1"/>
</dbReference>
<proteinExistence type="predicted"/>
<evidence type="ECO:0000259" key="1">
    <source>
        <dbReference type="PROSITE" id="PS51186"/>
    </source>
</evidence>
<dbReference type="PANTHER" id="PTHR43138">
    <property type="entry name" value="ACETYLTRANSFERASE, GNAT FAMILY"/>
    <property type="match status" value="1"/>
</dbReference>
<keyword evidence="3" id="KW-1185">Reference proteome</keyword>
<dbReference type="EMBL" id="JAUQSZ010000017">
    <property type="protein sequence ID" value="MDO7844553.1"/>
    <property type="molecule type" value="Genomic_DNA"/>
</dbReference>
<evidence type="ECO:0000313" key="2">
    <source>
        <dbReference type="EMBL" id="MDO7844553.1"/>
    </source>
</evidence>
<dbReference type="RefSeq" id="WP_304562947.1">
    <property type="nucleotide sequence ID" value="NZ_JAUQSZ010000017.1"/>
</dbReference>
<dbReference type="PANTHER" id="PTHR43138:SF1">
    <property type="entry name" value="N-ACETYLTRANSFERASE ACA1"/>
    <property type="match status" value="1"/>
</dbReference>
<accession>A0ABT9A3Y3</accession>
<dbReference type="InterPro" id="IPR016181">
    <property type="entry name" value="Acyl_CoA_acyltransferase"/>
</dbReference>
<dbReference type="InterPro" id="IPR000182">
    <property type="entry name" value="GNAT_dom"/>
</dbReference>